<keyword evidence="2" id="KW-1185">Reference proteome</keyword>
<comment type="caution">
    <text evidence="1">The sequence shown here is derived from an EMBL/GenBank/DDBJ whole genome shotgun (WGS) entry which is preliminary data.</text>
</comment>
<reference evidence="2" key="1">
    <citation type="submission" date="2014-05" db="EMBL/GenBank/DDBJ databases">
        <title>ATOL: Assembling a taxonomically balanced genome-scale reconstruction of the evolutionary history of the Enterobacteriaceae.</title>
        <authorList>
            <person name="Plunkett G. III"/>
            <person name="Neeno-Eckwall E.C."/>
            <person name="Glasner J.D."/>
            <person name="Perna N.T."/>
        </authorList>
    </citation>
    <scope>NUCLEOTIDE SEQUENCE [LARGE SCALE GENOMIC DNA]</scope>
    <source>
        <strain evidence="2">ATCC 49490</strain>
    </source>
</reference>
<protein>
    <submittedName>
        <fullName evidence="1">Uncharacterized protein</fullName>
    </submittedName>
</protein>
<dbReference type="AlphaFoldDB" id="A0A084ZNV4"/>
<sequence length="199" mass="22330">MKGDEAAFQVLNEIDDFIADYANSRTRSNLHELLSCWDGMTLDDRISMALRIDAKDMAKNLDSQKGTVGGTMITTVLLMRLLGLHNTASRLEYLTHSAIMHAHLRDDIETIKVKGAISKRNQSNASGVKKNEYDQVMAIMKATWGKYPNTTKNAMLKKIYTHFNGAVSEQSLTRWMKSEGLGPKEKVRPCPPFKLIIPS</sequence>
<dbReference type="eggNOG" id="ENOG502ZVDB">
    <property type="taxonomic scope" value="Bacteria"/>
</dbReference>
<name>A0A084ZNV4_9ENTR</name>
<dbReference type="Proteomes" id="UP000028630">
    <property type="component" value="Unassembled WGS sequence"/>
</dbReference>
<evidence type="ECO:0000313" key="2">
    <source>
        <dbReference type="Proteomes" id="UP000028630"/>
    </source>
</evidence>
<accession>A0A084ZNV4</accession>
<gene>
    <name evidence="1" type="ORF">GTGU_04149</name>
</gene>
<proteinExistence type="predicted"/>
<dbReference type="RefSeq" id="WP_038161714.1">
    <property type="nucleotide sequence ID" value="NZ_JMTB01000117.1"/>
</dbReference>
<evidence type="ECO:0000313" key="1">
    <source>
        <dbReference type="EMBL" id="KFB99148.1"/>
    </source>
</evidence>
<dbReference type="OrthoDB" id="6631787at2"/>
<organism evidence="1 2">
    <name type="scientific">Trabulsiella guamensis ATCC 49490</name>
    <dbReference type="NCBI Taxonomy" id="1005994"/>
    <lineage>
        <taxon>Bacteria</taxon>
        <taxon>Pseudomonadati</taxon>
        <taxon>Pseudomonadota</taxon>
        <taxon>Gammaproteobacteria</taxon>
        <taxon>Enterobacterales</taxon>
        <taxon>Enterobacteriaceae</taxon>
        <taxon>Trabulsiella</taxon>
    </lineage>
</organism>
<dbReference type="EMBL" id="JMTB01000117">
    <property type="protein sequence ID" value="KFB99148.1"/>
    <property type="molecule type" value="Genomic_DNA"/>
</dbReference>